<name>A0A5E4QRJ5_9NEOP</name>
<protein>
    <submittedName>
        <fullName evidence="1">Uncharacterized protein</fullName>
    </submittedName>
</protein>
<keyword evidence="2" id="KW-1185">Reference proteome</keyword>
<sequence>MHGNGIEKYETNNDGERCMSELTSLKYQLAVVTEYKNHIDKLLTETIKKNNDDKEQFKDIIENCIAMKQQAAICQSQFEDLQGACRSVKEKYDILIKGMENVKLPS</sequence>
<evidence type="ECO:0000313" key="2">
    <source>
        <dbReference type="Proteomes" id="UP000324832"/>
    </source>
</evidence>
<gene>
    <name evidence="1" type="ORF">LSINAPIS_LOCUS10886</name>
</gene>
<organism evidence="1 2">
    <name type="scientific">Leptidea sinapis</name>
    <dbReference type="NCBI Taxonomy" id="189913"/>
    <lineage>
        <taxon>Eukaryota</taxon>
        <taxon>Metazoa</taxon>
        <taxon>Ecdysozoa</taxon>
        <taxon>Arthropoda</taxon>
        <taxon>Hexapoda</taxon>
        <taxon>Insecta</taxon>
        <taxon>Pterygota</taxon>
        <taxon>Neoptera</taxon>
        <taxon>Endopterygota</taxon>
        <taxon>Lepidoptera</taxon>
        <taxon>Glossata</taxon>
        <taxon>Ditrysia</taxon>
        <taxon>Papilionoidea</taxon>
        <taxon>Pieridae</taxon>
        <taxon>Dismorphiinae</taxon>
        <taxon>Leptidea</taxon>
    </lineage>
</organism>
<reference evidence="1 2" key="1">
    <citation type="submission" date="2017-07" db="EMBL/GenBank/DDBJ databases">
        <authorList>
            <person name="Talla V."/>
            <person name="Backstrom N."/>
        </authorList>
    </citation>
    <scope>NUCLEOTIDE SEQUENCE [LARGE SCALE GENOMIC DNA]</scope>
</reference>
<proteinExistence type="predicted"/>
<dbReference type="Proteomes" id="UP000324832">
    <property type="component" value="Unassembled WGS sequence"/>
</dbReference>
<accession>A0A5E4QRJ5</accession>
<dbReference type="AlphaFoldDB" id="A0A5E4QRJ5"/>
<dbReference type="EMBL" id="FZQP02004523">
    <property type="protein sequence ID" value="VVD00194.1"/>
    <property type="molecule type" value="Genomic_DNA"/>
</dbReference>
<evidence type="ECO:0000313" key="1">
    <source>
        <dbReference type="EMBL" id="VVD00194.1"/>
    </source>
</evidence>